<comment type="caution">
    <text evidence="3">The sequence shown here is derived from an EMBL/GenBank/DDBJ whole genome shotgun (WGS) entry which is preliminary data.</text>
</comment>
<dbReference type="OrthoDB" id="3246510at2759"/>
<dbReference type="STRING" id="5643.A0A060SAA0"/>
<feature type="region of interest" description="Disordered" evidence="2">
    <location>
        <begin position="253"/>
        <end position="294"/>
    </location>
</feature>
<evidence type="ECO:0000256" key="1">
    <source>
        <dbReference type="SAM" id="Coils"/>
    </source>
</evidence>
<proteinExistence type="predicted"/>
<dbReference type="EMBL" id="CCBP010000100">
    <property type="protein sequence ID" value="CDO71265.1"/>
    <property type="molecule type" value="Genomic_DNA"/>
</dbReference>
<evidence type="ECO:0000256" key="2">
    <source>
        <dbReference type="SAM" id="MobiDB-lite"/>
    </source>
</evidence>
<accession>A0A060SAA0</accession>
<feature type="region of interest" description="Disordered" evidence="2">
    <location>
        <begin position="340"/>
        <end position="430"/>
    </location>
</feature>
<feature type="coiled-coil region" evidence="1">
    <location>
        <begin position="23"/>
        <end position="174"/>
    </location>
</feature>
<keyword evidence="4" id="KW-1185">Reference proteome</keyword>
<dbReference type="Proteomes" id="UP000029665">
    <property type="component" value="Unassembled WGS sequence"/>
</dbReference>
<keyword evidence="1" id="KW-0175">Coiled coil</keyword>
<reference evidence="3" key="1">
    <citation type="submission" date="2014-01" db="EMBL/GenBank/DDBJ databases">
        <title>The genome of the white-rot fungus Pycnoporus cinnabarinus: a basidiomycete model with a versatile arsenal for lignocellulosic biomass breakdown.</title>
        <authorList>
            <person name="Levasseur A."/>
            <person name="Lomascolo A."/>
            <person name="Ruiz-Duenas F.J."/>
            <person name="Uzan E."/>
            <person name="Piumi F."/>
            <person name="Kues U."/>
            <person name="Ram A.F.J."/>
            <person name="Murat C."/>
            <person name="Haon M."/>
            <person name="Benoit I."/>
            <person name="Arfi Y."/>
            <person name="Chevret D."/>
            <person name="Drula E."/>
            <person name="Kwon M.J."/>
            <person name="Gouret P."/>
            <person name="Lesage-Meessen L."/>
            <person name="Lombard V."/>
            <person name="Mariette J."/>
            <person name="Noirot C."/>
            <person name="Park J."/>
            <person name="Patyshakuliyeva A."/>
            <person name="Wieneger R.A.B."/>
            <person name="Wosten H.A.B."/>
            <person name="Martin F."/>
            <person name="Coutinho P.M."/>
            <person name="de Vries R."/>
            <person name="Martinez A.T."/>
            <person name="Klopp C."/>
            <person name="Pontarotti P."/>
            <person name="Henrissat B."/>
            <person name="Record E."/>
        </authorList>
    </citation>
    <scope>NUCLEOTIDE SEQUENCE [LARGE SCALE GENOMIC DNA]</scope>
    <source>
        <strain evidence="3">BRFM137</strain>
    </source>
</reference>
<evidence type="ECO:0000313" key="3">
    <source>
        <dbReference type="EMBL" id="CDO71265.1"/>
    </source>
</evidence>
<gene>
    <name evidence="3" type="ORF">BN946_scf184908.g22</name>
</gene>
<protein>
    <submittedName>
        <fullName evidence="3">Uncharacterized protein</fullName>
    </submittedName>
</protein>
<dbReference type="AlphaFoldDB" id="A0A060SAA0"/>
<sequence>MCDEKAALIQKVDELACTLTQVRVELQTRSEQLQESNARYQTRVAEITGKYQQDLAVLQERNLALQRVIDLLETALKREETALQVLREEHSAHLQELDAAHAARAKEQDKNAQQLISELTDSRNRIKSSEDFVQQREAELRDLRNQLAVAQLPSPETEAELRDLRAQLTALEAADMRNTLRAKTIESRYRTGDLNEEEKTFINSLIRTSQAIHERELVASRNELRRRDNLLKEMRAKVHMLESTLARHLNAPTTKPALPMAGNHPSLIDPSAWMSSGQSSSPPRPLDGDERPSVDVAAQEPAVSVANLIDTHEAAAPHRAGAAHDIAAGISARSSDALAHAPKHMPTVADVPPSHPAKPKFSRLATDCSDEILDFDDEHKGRKTSPPTSLHKRNKPSSPHEEADVHNLTRPLKRVRTTTARKTETADRNASGGTVVKKLKVYGLITIHWEVIL</sequence>
<name>A0A060SAA0_PYCCI</name>
<evidence type="ECO:0000313" key="4">
    <source>
        <dbReference type="Proteomes" id="UP000029665"/>
    </source>
</evidence>
<dbReference type="HOGENOM" id="CLU_604304_0_0_1"/>
<feature type="compositionally biased region" description="Basic and acidic residues" evidence="2">
    <location>
        <begin position="398"/>
        <end position="407"/>
    </location>
</feature>
<organism evidence="3 4">
    <name type="scientific">Pycnoporus cinnabarinus</name>
    <name type="common">Cinnabar-red polypore</name>
    <name type="synonym">Trametes cinnabarina</name>
    <dbReference type="NCBI Taxonomy" id="5643"/>
    <lineage>
        <taxon>Eukaryota</taxon>
        <taxon>Fungi</taxon>
        <taxon>Dikarya</taxon>
        <taxon>Basidiomycota</taxon>
        <taxon>Agaricomycotina</taxon>
        <taxon>Agaricomycetes</taxon>
        <taxon>Polyporales</taxon>
        <taxon>Polyporaceae</taxon>
        <taxon>Trametes</taxon>
    </lineage>
</organism>
<dbReference type="OMA" id="AYRIRED"/>